<dbReference type="EMBL" id="UOFM01000079">
    <property type="protein sequence ID" value="VAW73899.1"/>
    <property type="molecule type" value="Genomic_DNA"/>
</dbReference>
<dbReference type="SUPFAM" id="SSF55073">
    <property type="entry name" value="Nucleotide cyclase"/>
    <property type="match status" value="1"/>
</dbReference>
<dbReference type="InterPro" id="IPR050469">
    <property type="entry name" value="Diguanylate_Cyclase"/>
</dbReference>
<dbReference type="InterPro" id="IPR000160">
    <property type="entry name" value="GGDEF_dom"/>
</dbReference>
<dbReference type="PANTHER" id="PTHR45138">
    <property type="entry name" value="REGULATORY COMPONENTS OF SENSORY TRANSDUCTION SYSTEM"/>
    <property type="match status" value="1"/>
</dbReference>
<dbReference type="InterPro" id="IPR043128">
    <property type="entry name" value="Rev_trsase/Diguanyl_cyclase"/>
</dbReference>
<dbReference type="InterPro" id="IPR046342">
    <property type="entry name" value="CBS_dom_sf"/>
</dbReference>
<dbReference type="SMART" id="SM00267">
    <property type="entry name" value="GGDEF"/>
    <property type="match status" value="1"/>
</dbReference>
<proteinExistence type="predicted"/>
<dbReference type="InterPro" id="IPR000644">
    <property type="entry name" value="CBS_dom"/>
</dbReference>
<dbReference type="SMART" id="SM00116">
    <property type="entry name" value="CBS"/>
    <property type="match status" value="2"/>
</dbReference>
<dbReference type="Gene3D" id="3.10.580.10">
    <property type="entry name" value="CBS-domain"/>
    <property type="match status" value="1"/>
</dbReference>
<dbReference type="InterPro" id="IPR029787">
    <property type="entry name" value="Nucleotide_cyclase"/>
</dbReference>
<dbReference type="Pfam" id="PF00571">
    <property type="entry name" value="CBS"/>
    <property type="match status" value="2"/>
</dbReference>
<organism evidence="3">
    <name type="scientific">hydrothermal vent metagenome</name>
    <dbReference type="NCBI Taxonomy" id="652676"/>
    <lineage>
        <taxon>unclassified sequences</taxon>
        <taxon>metagenomes</taxon>
        <taxon>ecological metagenomes</taxon>
    </lineage>
</organism>
<protein>
    <submittedName>
        <fullName evidence="3">Diguanylate cyclase/phosphodiesterase (GGDEF &amp; EAL domains) with PAS/PAC sensor(S)</fullName>
    </submittedName>
</protein>
<dbReference type="SUPFAM" id="SSF54631">
    <property type="entry name" value="CBS-domain pair"/>
    <property type="match status" value="1"/>
</dbReference>
<dbReference type="Gene3D" id="3.30.70.270">
    <property type="match status" value="1"/>
</dbReference>
<accession>A0A3B0YI67</accession>
<dbReference type="AlphaFoldDB" id="A0A3B0YI67"/>
<feature type="domain" description="GGDEF" evidence="1">
    <location>
        <begin position="182"/>
        <end position="316"/>
    </location>
</feature>
<name>A0A3B0YI67_9ZZZZ</name>
<dbReference type="PANTHER" id="PTHR45138:SF9">
    <property type="entry name" value="DIGUANYLATE CYCLASE DGCM-RELATED"/>
    <property type="match status" value="1"/>
</dbReference>
<dbReference type="NCBIfam" id="TIGR00254">
    <property type="entry name" value="GGDEF"/>
    <property type="match status" value="1"/>
</dbReference>
<reference evidence="3" key="1">
    <citation type="submission" date="2018-06" db="EMBL/GenBank/DDBJ databases">
        <authorList>
            <person name="Zhirakovskaya E."/>
        </authorList>
    </citation>
    <scope>NUCLEOTIDE SEQUENCE</scope>
</reference>
<dbReference type="PROSITE" id="PS51371">
    <property type="entry name" value="CBS"/>
    <property type="match status" value="2"/>
</dbReference>
<gene>
    <name evidence="3" type="ORF">MNBD_GAMMA14-817</name>
</gene>
<dbReference type="Pfam" id="PF00990">
    <property type="entry name" value="GGDEF"/>
    <property type="match status" value="1"/>
</dbReference>
<feature type="domain" description="CBS" evidence="2">
    <location>
        <begin position="69"/>
        <end position="125"/>
    </location>
</feature>
<dbReference type="GO" id="GO:0052621">
    <property type="term" value="F:diguanylate cyclase activity"/>
    <property type="evidence" value="ECO:0007669"/>
    <property type="project" value="TreeGrafter"/>
</dbReference>
<sequence length="316" mass="35325">MMSSDVEILNPEISLRTVIHTMHSNRHSCVVLGKDDVPLGIITERDLVGVLKRILDEPGLADEAASNFMSSPPCTVDAEKTLFDALVIARADHVRHLPVVNDSQKLVGLITQTDLAQAHFRVIEEQQHLIEQAIRERTEQLLAANAELQSLSMEDGLLHIGNRRAMEVDMEHTHARAVRYDQSYTTVLLDVDYFKAYNDHYGHMAGDEALKQVTSVIISAIRKSDRLYRYGGEELLLLLPDTAPEGGKILTRRILKQLQDAAITHCKSHYGVITMSAGISHFSPEQQSSVSDWRDVVNAADQQLYQAKETGRNRVA</sequence>
<dbReference type="PROSITE" id="PS50887">
    <property type="entry name" value="GGDEF"/>
    <property type="match status" value="1"/>
</dbReference>
<dbReference type="CDD" id="cd01949">
    <property type="entry name" value="GGDEF"/>
    <property type="match status" value="1"/>
</dbReference>
<dbReference type="FunFam" id="3.30.70.270:FF:000001">
    <property type="entry name" value="Diguanylate cyclase domain protein"/>
    <property type="match status" value="1"/>
</dbReference>
<evidence type="ECO:0000313" key="3">
    <source>
        <dbReference type="EMBL" id="VAW73899.1"/>
    </source>
</evidence>
<feature type="domain" description="CBS" evidence="2">
    <location>
        <begin position="2"/>
        <end position="57"/>
    </location>
</feature>
<evidence type="ECO:0000259" key="2">
    <source>
        <dbReference type="PROSITE" id="PS51371"/>
    </source>
</evidence>
<evidence type="ECO:0000259" key="1">
    <source>
        <dbReference type="PROSITE" id="PS50887"/>
    </source>
</evidence>
<dbReference type="CDD" id="cd02205">
    <property type="entry name" value="CBS_pair_SF"/>
    <property type="match status" value="1"/>
</dbReference>